<feature type="domain" description="Protein FecR C-terminal" evidence="3">
    <location>
        <begin position="296"/>
        <end position="359"/>
    </location>
</feature>
<dbReference type="EMBL" id="FQUM01000003">
    <property type="protein sequence ID" value="SHE93971.1"/>
    <property type="molecule type" value="Genomic_DNA"/>
</dbReference>
<organism evidence="4 5">
    <name type="scientific">Mariniphaga anaerophila</name>
    <dbReference type="NCBI Taxonomy" id="1484053"/>
    <lineage>
        <taxon>Bacteria</taxon>
        <taxon>Pseudomonadati</taxon>
        <taxon>Bacteroidota</taxon>
        <taxon>Bacteroidia</taxon>
        <taxon>Marinilabiliales</taxon>
        <taxon>Prolixibacteraceae</taxon>
        <taxon>Mariniphaga</taxon>
    </lineage>
</organism>
<evidence type="ECO:0000259" key="2">
    <source>
        <dbReference type="Pfam" id="PF04773"/>
    </source>
</evidence>
<evidence type="ECO:0000256" key="1">
    <source>
        <dbReference type="SAM" id="Phobius"/>
    </source>
</evidence>
<dbReference type="RefSeq" id="WP_072999979.1">
    <property type="nucleotide sequence ID" value="NZ_FQUM01000003.1"/>
</dbReference>
<feature type="transmembrane region" description="Helical" evidence="1">
    <location>
        <begin position="88"/>
        <end position="111"/>
    </location>
</feature>
<sequence>MNEKIKSLYLSYLEKNISKPDEEYLILWLKRNPDYVKEFNEIRRLWSLANTSGKINNILVEKEWNLFSQMVEKEKSAQIRPQNNLMYWLPRMAATFLLGMIISAAIAYAVFNTENSNVVYQEINTPAGAQSKIALPDGSTVWLNAESRLRYSNQFGKKQREIFLTGEAFFEVAKNKEKMFVVQASDLSIKAYGTSFNVKSYPEENTVETTLVEGRIGVKKAGLKKDKSNEIMLEPNQRVVYYKTSANVAAPEKEDIENEMITANSKKENKQPTYMISKGIDPSPFTSWKEGTLLISSETLANLAIKLERKYDVKIQFKNEALKKIKFSGPLQNETVEQAIEAISIAAQIDYEINDRNILFKGIKTNK</sequence>
<dbReference type="OrthoDB" id="650093at2"/>
<name>A0A1M4XKM1_9BACT</name>
<dbReference type="FunFam" id="2.60.120.1440:FF:000001">
    <property type="entry name" value="Putative anti-sigma factor"/>
    <property type="match status" value="1"/>
</dbReference>
<evidence type="ECO:0000313" key="4">
    <source>
        <dbReference type="EMBL" id="SHE93971.1"/>
    </source>
</evidence>
<dbReference type="GO" id="GO:0016989">
    <property type="term" value="F:sigma factor antagonist activity"/>
    <property type="evidence" value="ECO:0007669"/>
    <property type="project" value="TreeGrafter"/>
</dbReference>
<dbReference type="STRING" id="1484053.SAMN05444274_10335"/>
<dbReference type="Pfam" id="PF04773">
    <property type="entry name" value="FecR"/>
    <property type="match status" value="1"/>
</dbReference>
<keyword evidence="1" id="KW-0812">Transmembrane</keyword>
<dbReference type="AlphaFoldDB" id="A0A1M4XKM1"/>
<dbReference type="InterPro" id="IPR012373">
    <property type="entry name" value="Ferrdict_sens_TM"/>
</dbReference>
<dbReference type="InterPro" id="IPR032508">
    <property type="entry name" value="FecR_C"/>
</dbReference>
<gene>
    <name evidence="4" type="ORF">SAMN05444274_10335</name>
</gene>
<dbReference type="InterPro" id="IPR006860">
    <property type="entry name" value="FecR"/>
</dbReference>
<dbReference type="Pfam" id="PF16344">
    <property type="entry name" value="FecR_C"/>
    <property type="match status" value="1"/>
</dbReference>
<protein>
    <submittedName>
        <fullName evidence="4">FecR family protein</fullName>
    </submittedName>
</protein>
<evidence type="ECO:0000259" key="3">
    <source>
        <dbReference type="Pfam" id="PF16344"/>
    </source>
</evidence>
<keyword evidence="5" id="KW-1185">Reference proteome</keyword>
<reference evidence="4 5" key="1">
    <citation type="submission" date="2016-11" db="EMBL/GenBank/DDBJ databases">
        <authorList>
            <person name="Jaros S."/>
            <person name="Januszkiewicz K."/>
            <person name="Wedrychowicz H."/>
        </authorList>
    </citation>
    <scope>NUCLEOTIDE SEQUENCE [LARGE SCALE GENOMIC DNA]</scope>
    <source>
        <strain evidence="4 5">DSM 26910</strain>
    </source>
</reference>
<dbReference type="PANTHER" id="PTHR30273:SF2">
    <property type="entry name" value="PROTEIN FECR"/>
    <property type="match status" value="1"/>
</dbReference>
<keyword evidence="1" id="KW-0472">Membrane</keyword>
<accession>A0A1M4XKM1</accession>
<dbReference type="Gene3D" id="2.60.120.1440">
    <property type="match status" value="1"/>
</dbReference>
<dbReference type="PANTHER" id="PTHR30273">
    <property type="entry name" value="PERIPLASMIC SIGNAL SENSOR AND SIGMA FACTOR ACTIVATOR FECR-RELATED"/>
    <property type="match status" value="1"/>
</dbReference>
<dbReference type="PIRSF" id="PIRSF018266">
    <property type="entry name" value="FecR"/>
    <property type="match status" value="1"/>
</dbReference>
<keyword evidence="1" id="KW-1133">Transmembrane helix</keyword>
<feature type="domain" description="FecR protein" evidence="2">
    <location>
        <begin position="122"/>
        <end position="216"/>
    </location>
</feature>
<dbReference type="Gene3D" id="3.55.50.30">
    <property type="match status" value="1"/>
</dbReference>
<proteinExistence type="predicted"/>
<evidence type="ECO:0000313" key="5">
    <source>
        <dbReference type="Proteomes" id="UP000184164"/>
    </source>
</evidence>
<dbReference type="Proteomes" id="UP000184164">
    <property type="component" value="Unassembled WGS sequence"/>
</dbReference>